<evidence type="ECO:0000256" key="1">
    <source>
        <dbReference type="SAM" id="MobiDB-lite"/>
    </source>
</evidence>
<sequence length="261" mass="30175">MLTAFQLPFHTVISMKKPRRALLGRSMRPVRIACINYAKDSINDHEMTQLTAALQKCYDEHFLPVWGYPVELYVARKPKRTDWQLVYFDDASHKNMLGRHELTHRGQPISKIFVKALGDEPVSVAASHELFEMVLDPMANLWADKNRNTQYAYEVCDAVEEDAFVVNGFPMSNFVYPSWFEPFKHPRGTKFDHKGTLKAPFSMTEGGYVIKKVNGRKVIKAFGSPAKRRRFNAEDRRGHRSEFRDPKGKHHPGRRVAKRRG</sequence>
<gene>
    <name evidence="2" type="ORF">GCM10010987_49880</name>
</gene>
<feature type="compositionally biased region" description="Basic residues" evidence="1">
    <location>
        <begin position="247"/>
        <end position="261"/>
    </location>
</feature>
<evidence type="ECO:0000313" key="2">
    <source>
        <dbReference type="EMBL" id="GGI28534.1"/>
    </source>
</evidence>
<comment type="caution">
    <text evidence="2">The sequence shown here is derived from an EMBL/GenBank/DDBJ whole genome shotgun (WGS) entry which is preliminary data.</text>
</comment>
<name>A0AA87W997_9BRAD</name>
<reference evidence="2" key="2">
    <citation type="submission" date="2022-12" db="EMBL/GenBank/DDBJ databases">
        <authorList>
            <person name="Sun Q."/>
            <person name="Zhou Y."/>
        </authorList>
    </citation>
    <scope>NUCLEOTIDE SEQUENCE</scope>
    <source>
        <strain evidence="2">CGMCC 1.15034</strain>
    </source>
</reference>
<protein>
    <submittedName>
        <fullName evidence="2">Uncharacterized protein</fullName>
    </submittedName>
</protein>
<organism evidence="2 3">
    <name type="scientific">Bradyrhizobium guangdongense</name>
    <dbReference type="NCBI Taxonomy" id="1325090"/>
    <lineage>
        <taxon>Bacteria</taxon>
        <taxon>Pseudomonadati</taxon>
        <taxon>Pseudomonadota</taxon>
        <taxon>Alphaproteobacteria</taxon>
        <taxon>Hyphomicrobiales</taxon>
        <taxon>Nitrobacteraceae</taxon>
        <taxon>Bradyrhizobium</taxon>
    </lineage>
</organism>
<dbReference type="Proteomes" id="UP000625079">
    <property type="component" value="Unassembled WGS sequence"/>
</dbReference>
<evidence type="ECO:0000313" key="3">
    <source>
        <dbReference type="Proteomes" id="UP000625079"/>
    </source>
</evidence>
<feature type="compositionally biased region" description="Basic and acidic residues" evidence="1">
    <location>
        <begin position="231"/>
        <end position="246"/>
    </location>
</feature>
<dbReference type="AlphaFoldDB" id="A0AA87W997"/>
<proteinExistence type="predicted"/>
<feature type="region of interest" description="Disordered" evidence="1">
    <location>
        <begin position="229"/>
        <end position="261"/>
    </location>
</feature>
<dbReference type="EMBL" id="BMHC01000012">
    <property type="protein sequence ID" value="GGI28534.1"/>
    <property type="molecule type" value="Genomic_DNA"/>
</dbReference>
<reference evidence="2" key="1">
    <citation type="journal article" date="2014" name="Int. J. Syst. Evol. Microbiol.">
        <title>Complete genome sequence of Corynebacterium casei LMG S-19264T (=DSM 44701T), isolated from a smear-ripened cheese.</title>
        <authorList>
            <consortium name="US DOE Joint Genome Institute (JGI-PGF)"/>
            <person name="Walter F."/>
            <person name="Albersmeier A."/>
            <person name="Kalinowski J."/>
            <person name="Ruckert C."/>
        </authorList>
    </citation>
    <scope>NUCLEOTIDE SEQUENCE</scope>
    <source>
        <strain evidence="2">CGMCC 1.15034</strain>
    </source>
</reference>
<accession>A0AA87W997</accession>